<feature type="domain" description="Cytidyltransferase-like" evidence="1">
    <location>
        <begin position="370"/>
        <end position="472"/>
    </location>
</feature>
<dbReference type="GO" id="GO:0009435">
    <property type="term" value="P:NAD+ biosynthetic process"/>
    <property type="evidence" value="ECO:0007669"/>
    <property type="project" value="TreeGrafter"/>
</dbReference>
<dbReference type="AlphaFoldDB" id="A0A1W0ACA8"/>
<dbReference type="PANTHER" id="PTHR12039">
    <property type="entry name" value="NICOTINAMIDE MONONUCLEOTIDE ADENYLYLTRANSFERASE"/>
    <property type="match status" value="1"/>
</dbReference>
<dbReference type="OrthoDB" id="422187at2759"/>
<comment type="caution">
    <text evidence="3">The sequence shown here is derived from an EMBL/GenBank/DDBJ whole genome shotgun (WGS) entry which is preliminary data.</text>
</comment>
<accession>A0A1W0ACA8</accession>
<dbReference type="Pfam" id="PF01467">
    <property type="entry name" value="CTP_transf_like"/>
    <property type="match status" value="1"/>
</dbReference>
<dbReference type="Gene3D" id="3.40.50.620">
    <property type="entry name" value="HUPs"/>
    <property type="match status" value="1"/>
</dbReference>
<name>A0A1W0ACA8_9STRA</name>
<dbReference type="InterPro" id="IPR014729">
    <property type="entry name" value="Rossmann-like_a/b/a_fold"/>
</dbReference>
<feature type="non-terminal residue" evidence="3">
    <location>
        <position position="1"/>
    </location>
</feature>
<evidence type="ECO:0000313" key="3">
    <source>
        <dbReference type="EMBL" id="OQS07789.1"/>
    </source>
</evidence>
<dbReference type="PANTHER" id="PTHR12039:SF0">
    <property type="entry name" value="NICOTINAMIDE-NUCLEOTIDE ADENYLYLTRANSFERASE"/>
    <property type="match status" value="1"/>
</dbReference>
<dbReference type="Proteomes" id="UP000243217">
    <property type="component" value="Unassembled WGS sequence"/>
</dbReference>
<sequence>IELISGHVHHLSRRVSQSCGVKSTEDIVDRVRFRVAAVQRKYKDLFWAEFEEDQDPIDPEVMKKASAQYFCAYMYEWPNKVAPYLSFAWLATEPMRELFKRHCTFYFVMKLETSYVKIVYLSQLTPRTIQKQYSELVELRQRVSMLEQLLSNQPENKNKAQLEPIVHQGLSYTLSVTQLPHPSTYTAFCVGRTTTAPALFPLSPSKVKCNSNDSEKVSTPGGFAVEENSHELTKVNLTESMDVTTKFMTEHDGTMSVVTSNRTHLYHIIQGITKRIPFKDEQIFHLKKMVDAEFGDVIQVLLELEHEVDTATIERRIVHLLQTGSPSKFFVINHQPAFNASEVPYPLTKIAQAMSTVAKEQEVVVLVSSGAYNPVHMLHIRAFYVARQHIESNYKFPVVGAIISPCHDTYVRTKNRRKPREMIPKSHRLGMLEAATATSSWIEVDKWEITRRRVLDYLSTLTHVREVWQCHEKLYANTIKICMNQFPEHKFRVMYVCGVNTIVKLSHSALREEGFGCIAVCRPNQTQMLVKHLGAKWSKIAIVVEDMGVLTCELERATSFRVRQALVTNEPCAAMVGKHVSDYMQRHHIGDKIAGREQWTSEDRLWRPQDLPHVEYSDMEIQSRTH</sequence>
<dbReference type="InterPro" id="IPR004821">
    <property type="entry name" value="Cyt_trans-like"/>
</dbReference>
<dbReference type="Pfam" id="PF26253">
    <property type="entry name" value="RdRP_head"/>
    <property type="match status" value="1"/>
</dbReference>
<evidence type="ECO:0000259" key="1">
    <source>
        <dbReference type="Pfam" id="PF01467"/>
    </source>
</evidence>
<dbReference type="EMBL" id="JNBS01000087">
    <property type="protein sequence ID" value="OQS07789.1"/>
    <property type="molecule type" value="Genomic_DNA"/>
</dbReference>
<gene>
    <name evidence="3" type="ORF">THRCLA_00217</name>
</gene>
<protein>
    <submittedName>
        <fullName evidence="3">Uncharacterized protein</fullName>
    </submittedName>
</protein>
<dbReference type="InterPro" id="IPR051182">
    <property type="entry name" value="Euk_NMN_adenylyltrnsfrase"/>
</dbReference>
<keyword evidence="4" id="KW-1185">Reference proteome</keyword>
<dbReference type="STRING" id="74557.A0A1W0ACA8"/>
<evidence type="ECO:0000313" key="4">
    <source>
        <dbReference type="Proteomes" id="UP000243217"/>
    </source>
</evidence>
<reference evidence="3 4" key="1">
    <citation type="journal article" date="2014" name="Genome Biol. Evol.">
        <title>The secreted proteins of Achlya hypogyna and Thraustotheca clavata identify the ancestral oomycete secretome and reveal gene acquisitions by horizontal gene transfer.</title>
        <authorList>
            <person name="Misner I."/>
            <person name="Blouin N."/>
            <person name="Leonard G."/>
            <person name="Richards T.A."/>
            <person name="Lane C.E."/>
        </authorList>
    </citation>
    <scope>NUCLEOTIDE SEQUENCE [LARGE SCALE GENOMIC DNA]</scope>
    <source>
        <strain evidence="3 4">ATCC 34112</strain>
    </source>
</reference>
<dbReference type="SUPFAM" id="SSF52374">
    <property type="entry name" value="Nucleotidylyl transferase"/>
    <property type="match status" value="1"/>
</dbReference>
<dbReference type="GO" id="GO:0004515">
    <property type="term" value="F:nicotinate-nucleotide adenylyltransferase activity"/>
    <property type="evidence" value="ECO:0007669"/>
    <property type="project" value="TreeGrafter"/>
</dbReference>
<dbReference type="GO" id="GO:0000309">
    <property type="term" value="F:nicotinamide-nucleotide adenylyltransferase activity"/>
    <property type="evidence" value="ECO:0007669"/>
    <property type="project" value="TreeGrafter"/>
</dbReference>
<feature type="domain" description="RDRP C-terminal head" evidence="2">
    <location>
        <begin position="2"/>
        <end position="95"/>
    </location>
</feature>
<evidence type="ECO:0000259" key="2">
    <source>
        <dbReference type="Pfam" id="PF26253"/>
    </source>
</evidence>
<proteinExistence type="predicted"/>
<organism evidence="3 4">
    <name type="scientific">Thraustotheca clavata</name>
    <dbReference type="NCBI Taxonomy" id="74557"/>
    <lineage>
        <taxon>Eukaryota</taxon>
        <taxon>Sar</taxon>
        <taxon>Stramenopiles</taxon>
        <taxon>Oomycota</taxon>
        <taxon>Saprolegniomycetes</taxon>
        <taxon>Saprolegniales</taxon>
        <taxon>Achlyaceae</taxon>
        <taxon>Thraustotheca</taxon>
    </lineage>
</organism>
<dbReference type="InterPro" id="IPR058752">
    <property type="entry name" value="RDRP_C_head"/>
</dbReference>